<sequence length="195" mass="22873">MDFTFEILDPTTINIRFNYGGEWFEFNLFMRQNQWILHPFDASLLGNPDMCRLVVADLLAHKPFQVMLAKERIMLSQLRSSVDVSGNEGAERVRGGRFEDLDDEIDKPADSMDDWIRNHTFEEILAIELHGVEDRLRHYQALLQKMFYENLGPGNVEFDKVQEITRIYKDAAGRLTELIDPDSFLRDRNKDGRRF</sequence>
<protein>
    <submittedName>
        <fullName evidence="1">Uncharacterized protein</fullName>
    </submittedName>
</protein>
<evidence type="ECO:0000313" key="1">
    <source>
        <dbReference type="EMBL" id="QJD84843.1"/>
    </source>
</evidence>
<proteinExistence type="predicted"/>
<organism evidence="1 2">
    <name type="scientific">Cohnella herbarum</name>
    <dbReference type="NCBI Taxonomy" id="2728023"/>
    <lineage>
        <taxon>Bacteria</taxon>
        <taxon>Bacillati</taxon>
        <taxon>Bacillota</taxon>
        <taxon>Bacilli</taxon>
        <taxon>Bacillales</taxon>
        <taxon>Paenibacillaceae</taxon>
        <taxon>Cohnella</taxon>
    </lineage>
</organism>
<dbReference type="KEGG" id="cheb:HH215_17720"/>
<gene>
    <name evidence="1" type="ORF">HH215_17720</name>
</gene>
<dbReference type="RefSeq" id="WP_169281123.1">
    <property type="nucleotide sequence ID" value="NZ_CP051680.1"/>
</dbReference>
<reference evidence="1 2" key="1">
    <citation type="submission" date="2020-04" db="EMBL/GenBank/DDBJ databases">
        <title>Genome sequencing of novel species.</title>
        <authorList>
            <person name="Heo J."/>
            <person name="Kim S.-J."/>
            <person name="Kim J.-S."/>
            <person name="Hong S.-B."/>
            <person name="Kwon S.-W."/>
        </authorList>
    </citation>
    <scope>NUCLEOTIDE SEQUENCE [LARGE SCALE GENOMIC DNA]</scope>
    <source>
        <strain evidence="1 2">MFER-1</strain>
    </source>
</reference>
<dbReference type="EMBL" id="CP051680">
    <property type="protein sequence ID" value="QJD84843.1"/>
    <property type="molecule type" value="Genomic_DNA"/>
</dbReference>
<evidence type="ECO:0000313" key="2">
    <source>
        <dbReference type="Proteomes" id="UP000502248"/>
    </source>
</evidence>
<accession>A0A7Z2VKC0</accession>
<name>A0A7Z2VKC0_9BACL</name>
<dbReference type="AlphaFoldDB" id="A0A7Z2VKC0"/>
<dbReference type="Proteomes" id="UP000502248">
    <property type="component" value="Chromosome"/>
</dbReference>
<keyword evidence="2" id="KW-1185">Reference proteome</keyword>